<evidence type="ECO:0000313" key="1">
    <source>
        <dbReference type="EMBL" id="KAA3474700.1"/>
    </source>
</evidence>
<dbReference type="InterPro" id="IPR013083">
    <property type="entry name" value="Znf_RING/FYVE/PHD"/>
</dbReference>
<keyword evidence="2" id="KW-1185">Reference proteome</keyword>
<dbReference type="Pfam" id="PF23580">
    <property type="entry name" value="Znf_XAF1_N"/>
    <property type="match status" value="1"/>
</dbReference>
<dbReference type="Proteomes" id="UP000325315">
    <property type="component" value="Unassembled WGS sequence"/>
</dbReference>
<gene>
    <name evidence="1" type="ORF">EPI10_024964</name>
</gene>
<sequence>MPRQMVEIPIFIYRSFPLYSQTSTNTNGLPIILELRCGTYSQVSVHVQENSKRKVGQQAMYSSLMELDTVECRNCNHFIPSRSIALHEAYCSRHNVVCPFVDCGIVVRIEDDKNHVH</sequence>
<organism evidence="1 2">
    <name type="scientific">Gossypium australe</name>
    <dbReference type="NCBI Taxonomy" id="47621"/>
    <lineage>
        <taxon>Eukaryota</taxon>
        <taxon>Viridiplantae</taxon>
        <taxon>Streptophyta</taxon>
        <taxon>Embryophyta</taxon>
        <taxon>Tracheophyta</taxon>
        <taxon>Spermatophyta</taxon>
        <taxon>Magnoliopsida</taxon>
        <taxon>eudicotyledons</taxon>
        <taxon>Gunneridae</taxon>
        <taxon>Pentapetalae</taxon>
        <taxon>rosids</taxon>
        <taxon>malvids</taxon>
        <taxon>Malvales</taxon>
        <taxon>Malvaceae</taxon>
        <taxon>Malvoideae</taxon>
        <taxon>Gossypium</taxon>
    </lineage>
</organism>
<reference evidence="2" key="1">
    <citation type="journal article" date="2019" name="Plant Biotechnol. J.">
        <title>Genome sequencing of the Australian wild diploid species Gossypium australe highlights disease resistance and delayed gland morphogenesis.</title>
        <authorList>
            <person name="Cai Y."/>
            <person name="Cai X."/>
            <person name="Wang Q."/>
            <person name="Wang P."/>
            <person name="Zhang Y."/>
            <person name="Cai C."/>
            <person name="Xu Y."/>
            <person name="Wang K."/>
            <person name="Zhou Z."/>
            <person name="Wang C."/>
            <person name="Geng S."/>
            <person name="Li B."/>
            <person name="Dong Q."/>
            <person name="Hou Y."/>
            <person name="Wang H."/>
            <person name="Ai P."/>
            <person name="Liu Z."/>
            <person name="Yi F."/>
            <person name="Sun M."/>
            <person name="An G."/>
            <person name="Cheng J."/>
            <person name="Zhang Y."/>
            <person name="Shi Q."/>
            <person name="Xie Y."/>
            <person name="Shi X."/>
            <person name="Chang Y."/>
            <person name="Huang F."/>
            <person name="Chen Y."/>
            <person name="Hong S."/>
            <person name="Mi L."/>
            <person name="Sun Q."/>
            <person name="Zhang L."/>
            <person name="Zhou B."/>
            <person name="Peng R."/>
            <person name="Zhang X."/>
            <person name="Liu F."/>
        </authorList>
    </citation>
    <scope>NUCLEOTIDE SEQUENCE [LARGE SCALE GENOMIC DNA]</scope>
    <source>
        <strain evidence="2">cv. PA1801</strain>
    </source>
</reference>
<proteinExistence type="predicted"/>
<accession>A0A5B6VZE8</accession>
<evidence type="ECO:0000313" key="2">
    <source>
        <dbReference type="Proteomes" id="UP000325315"/>
    </source>
</evidence>
<dbReference type="AlphaFoldDB" id="A0A5B6VZE8"/>
<protein>
    <submittedName>
        <fullName evidence="1">Ubiquitin fusion degradation 1</fullName>
    </submittedName>
</protein>
<dbReference type="Gene3D" id="3.30.40.10">
    <property type="entry name" value="Zinc/RING finger domain, C3HC4 (zinc finger)"/>
    <property type="match status" value="1"/>
</dbReference>
<name>A0A5B6VZE8_9ROSI</name>
<dbReference type="SUPFAM" id="SSF49599">
    <property type="entry name" value="TRAF domain-like"/>
    <property type="match status" value="1"/>
</dbReference>
<dbReference type="OrthoDB" id="422728at2759"/>
<comment type="caution">
    <text evidence="1">The sequence shown here is derived from an EMBL/GenBank/DDBJ whole genome shotgun (WGS) entry which is preliminary data.</text>
</comment>
<dbReference type="EMBL" id="SMMG02000005">
    <property type="protein sequence ID" value="KAA3474700.1"/>
    <property type="molecule type" value="Genomic_DNA"/>
</dbReference>